<gene>
    <name evidence="1" type="ORF">SAMN06297397_2501</name>
</gene>
<protein>
    <submittedName>
        <fullName evidence="1">Uncharacterized protein</fullName>
    </submittedName>
</protein>
<organism evidence="1 2">
    <name type="scientific">Aristaeella lactis</name>
    <dbReference type="NCBI Taxonomy" id="3046383"/>
    <lineage>
        <taxon>Bacteria</taxon>
        <taxon>Bacillati</taxon>
        <taxon>Bacillota</taxon>
        <taxon>Clostridia</taxon>
        <taxon>Eubacteriales</taxon>
        <taxon>Aristaeellaceae</taxon>
        <taxon>Aristaeella</taxon>
    </lineage>
</organism>
<comment type="caution">
    <text evidence="1">The sequence shown here is derived from an EMBL/GenBank/DDBJ whole genome shotgun (WGS) entry which is preliminary data.</text>
</comment>
<reference evidence="1" key="1">
    <citation type="submission" date="2017-04" db="EMBL/GenBank/DDBJ databases">
        <authorList>
            <person name="Varghese N."/>
            <person name="Submissions S."/>
        </authorList>
    </citation>
    <scope>NUCLEOTIDE SEQUENCE</scope>
    <source>
        <strain evidence="1">WTE2008</strain>
    </source>
</reference>
<evidence type="ECO:0000313" key="1">
    <source>
        <dbReference type="EMBL" id="SMC78998.1"/>
    </source>
</evidence>
<dbReference type="EMBL" id="FWXZ01000006">
    <property type="protein sequence ID" value="SMC78998.1"/>
    <property type="molecule type" value="Genomic_DNA"/>
</dbReference>
<dbReference type="Proteomes" id="UP000192328">
    <property type="component" value="Unassembled WGS sequence"/>
</dbReference>
<accession>A0AC61PNW1</accession>
<name>A0AC61PNW1_9FIRM</name>
<keyword evidence="2" id="KW-1185">Reference proteome</keyword>
<sequence length="46" mass="5282">MIDAILEIITGIVDFFADLWLNKISAKYHQKKEAEKKAAETEEENS</sequence>
<evidence type="ECO:0000313" key="2">
    <source>
        <dbReference type="Proteomes" id="UP000192328"/>
    </source>
</evidence>
<proteinExistence type="predicted"/>